<proteinExistence type="predicted"/>
<keyword evidence="3" id="KW-1185">Reference proteome</keyword>
<evidence type="ECO:0000256" key="1">
    <source>
        <dbReference type="SAM" id="MobiDB-lite"/>
    </source>
</evidence>
<evidence type="ECO:0000313" key="3">
    <source>
        <dbReference type="Proteomes" id="UP001152759"/>
    </source>
</evidence>
<dbReference type="AlphaFoldDB" id="A0A9P0ADU1"/>
<sequence>MNSEEEKAFLIGQRKQPREGKISAKKDVKLAMKEKETKAKEARKEERKNRQKKFKETYYENNNDCSQDLNFDSLSEASSGDEELTRSCRARKNVLTPALTITCDALGLSVRDASAIIASTACALGQDPADLNVCRSSLHRRRRSNRQEVVKKLRAEFVPDPVLTLHWDGKIVPDLTGKEAVDRIAVVITGLTTEKLLEVPKIKQGTGKATAEAVFEVLKAWELGTQISAFSFDTTSVNTGMFNGAAVLLEELLLHPVLFLACRHHIMELILEAVYTALLNPSGGPDIIFFKRFQQKWQCIDPTKFANGLSEQETIRALGCEIDEIIQFATDQIKTHQPRDDYYELLSLAIIFLGGVPPKGIIFMAPGAFNKARWMN</sequence>
<dbReference type="Proteomes" id="UP001152759">
    <property type="component" value="Chromosome 5"/>
</dbReference>
<accession>A0A9P0ADU1</accession>
<gene>
    <name evidence="2" type="ORF">BEMITA_LOCUS8468</name>
</gene>
<feature type="region of interest" description="Disordered" evidence="1">
    <location>
        <begin position="1"/>
        <end position="55"/>
    </location>
</feature>
<organism evidence="2 3">
    <name type="scientific">Bemisia tabaci</name>
    <name type="common">Sweetpotato whitefly</name>
    <name type="synonym">Aleurodes tabaci</name>
    <dbReference type="NCBI Taxonomy" id="7038"/>
    <lineage>
        <taxon>Eukaryota</taxon>
        <taxon>Metazoa</taxon>
        <taxon>Ecdysozoa</taxon>
        <taxon>Arthropoda</taxon>
        <taxon>Hexapoda</taxon>
        <taxon>Insecta</taxon>
        <taxon>Pterygota</taxon>
        <taxon>Neoptera</taxon>
        <taxon>Paraneoptera</taxon>
        <taxon>Hemiptera</taxon>
        <taxon>Sternorrhyncha</taxon>
        <taxon>Aleyrodoidea</taxon>
        <taxon>Aleyrodidae</taxon>
        <taxon>Aleyrodinae</taxon>
        <taxon>Bemisia</taxon>
    </lineage>
</organism>
<name>A0A9P0ADU1_BEMTA</name>
<reference evidence="2" key="1">
    <citation type="submission" date="2021-12" db="EMBL/GenBank/DDBJ databases">
        <authorList>
            <person name="King R."/>
        </authorList>
    </citation>
    <scope>NUCLEOTIDE SEQUENCE</scope>
</reference>
<feature type="compositionally biased region" description="Basic and acidic residues" evidence="1">
    <location>
        <begin position="16"/>
        <end position="55"/>
    </location>
</feature>
<protein>
    <submittedName>
        <fullName evidence="2">Uncharacterized protein</fullName>
    </submittedName>
</protein>
<evidence type="ECO:0000313" key="2">
    <source>
        <dbReference type="EMBL" id="CAH0389660.1"/>
    </source>
</evidence>
<dbReference type="EMBL" id="OU963866">
    <property type="protein sequence ID" value="CAH0389660.1"/>
    <property type="molecule type" value="Genomic_DNA"/>
</dbReference>